<evidence type="ECO:0000259" key="1">
    <source>
        <dbReference type="Pfam" id="PF01425"/>
    </source>
</evidence>
<dbReference type="InterPro" id="IPR000120">
    <property type="entry name" value="Amidase"/>
</dbReference>
<dbReference type="NCBIfam" id="NF005686">
    <property type="entry name" value="PRK07486.1"/>
    <property type="match status" value="1"/>
</dbReference>
<dbReference type="Proteomes" id="UP000292003">
    <property type="component" value="Unassembled WGS sequence"/>
</dbReference>
<dbReference type="InterPro" id="IPR023631">
    <property type="entry name" value="Amidase_dom"/>
</dbReference>
<dbReference type="InterPro" id="IPR036928">
    <property type="entry name" value="AS_sf"/>
</dbReference>
<reference evidence="2 3" key="1">
    <citation type="submission" date="2019-02" db="EMBL/GenBank/DDBJ databases">
        <title>Draft genome sequence of Amycolatopsis sp. 8-3EHSu isolated from roots of Suaeda maritima.</title>
        <authorList>
            <person name="Duangmal K."/>
            <person name="Chantavorakit T."/>
        </authorList>
    </citation>
    <scope>NUCLEOTIDE SEQUENCE [LARGE SCALE GENOMIC DNA]</scope>
    <source>
        <strain evidence="2 3">8-3EHSu</strain>
    </source>
</reference>
<dbReference type="SUPFAM" id="SSF75304">
    <property type="entry name" value="Amidase signature (AS) enzymes"/>
    <property type="match status" value="1"/>
</dbReference>
<sequence length="484" mass="52147">MGRGGTRCRGGDRVSGIVDVDATELARLIRGREVSCAEVMTAYLDRIEAYNPAVNAIVALRERSVLLAQARERDDELRDGRYRGWMHGFPLAVKDLAAAAGFPLTHGSPVFADQVAEADDLFVRRMRDAGAIVIGKTNVPEFGFGSHTYNPVYGVTRNPYDLSRTAGGSSGGAAAAVALRLLPVADGSDYLGSLRNPAAFCNVLGLRPSAGRVPSPGWLPQLSTAGPMGRTVADVAAFLGVLAGPALEDPLSLESAPAETGERDVRGTRVAWVGDWRGYLATEPGVLDVCRRACDVLAGLGCVVEDALPDFAPERVWRSVLAWRAWNAVSKLGSLTAAQVDQLKPELRWELDRGRELTVDELTLAVAERDAWYAAVLELFERYDFVLAPSAQVFPFDVELTWPREVGGRAMDTYHRWMETVAPWSLAGVPALGMPAGFDARGLPMGVQLIGPPRADQAVLRLAHAYEQVTHYPTAHPPEPSLAG</sequence>
<dbReference type="GO" id="GO:0004040">
    <property type="term" value="F:amidase activity"/>
    <property type="evidence" value="ECO:0007669"/>
    <property type="project" value="UniProtKB-EC"/>
</dbReference>
<organism evidence="2 3">
    <name type="scientific">Amycolatopsis suaedae</name>
    <dbReference type="NCBI Taxonomy" id="2510978"/>
    <lineage>
        <taxon>Bacteria</taxon>
        <taxon>Bacillati</taxon>
        <taxon>Actinomycetota</taxon>
        <taxon>Actinomycetes</taxon>
        <taxon>Pseudonocardiales</taxon>
        <taxon>Pseudonocardiaceae</taxon>
        <taxon>Amycolatopsis</taxon>
    </lineage>
</organism>
<proteinExistence type="predicted"/>
<evidence type="ECO:0000313" key="3">
    <source>
        <dbReference type="Proteomes" id="UP000292003"/>
    </source>
</evidence>
<dbReference type="Pfam" id="PF01425">
    <property type="entry name" value="Amidase"/>
    <property type="match status" value="1"/>
</dbReference>
<dbReference type="Gene3D" id="3.90.1300.10">
    <property type="entry name" value="Amidase signature (AS) domain"/>
    <property type="match status" value="1"/>
</dbReference>
<dbReference type="EC" id="3.5.1.4" evidence="2"/>
<keyword evidence="3" id="KW-1185">Reference proteome</keyword>
<gene>
    <name evidence="2" type="ORF">EWH70_08650</name>
</gene>
<evidence type="ECO:0000313" key="2">
    <source>
        <dbReference type="EMBL" id="RZQ64061.1"/>
    </source>
</evidence>
<dbReference type="PANTHER" id="PTHR11895:SF76">
    <property type="entry name" value="INDOLEACETAMIDE HYDROLASE"/>
    <property type="match status" value="1"/>
</dbReference>
<feature type="domain" description="Amidase" evidence="1">
    <location>
        <begin position="38"/>
        <end position="460"/>
    </location>
</feature>
<comment type="caution">
    <text evidence="2">The sequence shown here is derived from an EMBL/GenBank/DDBJ whole genome shotgun (WGS) entry which is preliminary data.</text>
</comment>
<dbReference type="AlphaFoldDB" id="A0A4Q7J8M8"/>
<name>A0A4Q7J8M8_9PSEU</name>
<keyword evidence="2" id="KW-0378">Hydrolase</keyword>
<protein>
    <submittedName>
        <fullName evidence="2">Amidase</fullName>
        <ecNumber evidence="2">3.5.1.4</ecNumber>
    </submittedName>
</protein>
<dbReference type="EMBL" id="SFCC01000004">
    <property type="protein sequence ID" value="RZQ64061.1"/>
    <property type="molecule type" value="Genomic_DNA"/>
</dbReference>
<dbReference type="OrthoDB" id="182039at2"/>
<accession>A0A4Q7J8M8</accession>
<dbReference type="PANTHER" id="PTHR11895">
    <property type="entry name" value="TRANSAMIDASE"/>
    <property type="match status" value="1"/>
</dbReference>